<dbReference type="NCBIfam" id="TIGR00067">
    <property type="entry name" value="glut_race"/>
    <property type="match status" value="1"/>
</dbReference>
<evidence type="ECO:0000256" key="1">
    <source>
        <dbReference type="ARBA" id="ARBA00001602"/>
    </source>
</evidence>
<feature type="binding site" evidence="7">
    <location>
        <begin position="47"/>
        <end position="48"/>
    </location>
    <ligand>
        <name>substrate</name>
    </ligand>
</feature>
<dbReference type="InterPro" id="IPR033134">
    <property type="entry name" value="Asp/Glu_racemase_AS_2"/>
</dbReference>
<dbReference type="EC" id="5.1.1.3" evidence="2 7"/>
<dbReference type="EMBL" id="WHJC01000205">
    <property type="protein sequence ID" value="MPQ44385.1"/>
    <property type="molecule type" value="Genomic_DNA"/>
</dbReference>
<comment type="catalytic activity">
    <reaction evidence="1 7">
        <text>L-glutamate = D-glutamate</text>
        <dbReference type="Rhea" id="RHEA:12813"/>
        <dbReference type="ChEBI" id="CHEBI:29985"/>
        <dbReference type="ChEBI" id="CHEBI:29986"/>
        <dbReference type="EC" id="5.1.1.3"/>
    </reaction>
</comment>
<dbReference type="RefSeq" id="WP_152890810.1">
    <property type="nucleotide sequence ID" value="NZ_WHJC01000205.1"/>
</dbReference>
<dbReference type="InterPro" id="IPR001920">
    <property type="entry name" value="Asp/Glu_race"/>
</dbReference>
<comment type="pathway">
    <text evidence="7">Cell wall biogenesis; peptidoglycan biosynthesis.</text>
</comment>
<gene>
    <name evidence="7" type="primary">murI</name>
    <name evidence="8" type="ORF">GBZ86_11515</name>
</gene>
<reference evidence="8 9" key="1">
    <citation type="submission" date="2019-10" db="EMBL/GenBank/DDBJ databases">
        <title>The Genome Sequence of Clostridium tarantellae Isolated from Fish Brain.</title>
        <authorList>
            <person name="Bano L."/>
            <person name="Kiel M."/>
            <person name="Sales G."/>
            <person name="Doxey A.C."/>
            <person name="Mansfield M.J."/>
            <person name="Schiavone M."/>
            <person name="Rossetto O."/>
            <person name="Pirazzini M."/>
            <person name="Dobrindt U."/>
            <person name="Montecucco C."/>
        </authorList>
    </citation>
    <scope>NUCLEOTIDE SEQUENCE [LARGE SCALE GENOMIC DNA]</scope>
    <source>
        <strain evidence="8 9">DSM 3997</strain>
    </source>
</reference>
<comment type="caution">
    <text evidence="8">The sequence shown here is derived from an EMBL/GenBank/DDBJ whole genome shotgun (WGS) entry which is preliminary data.</text>
</comment>
<dbReference type="UniPathway" id="UPA00219"/>
<keyword evidence="6 7" id="KW-0961">Cell wall biogenesis/degradation</keyword>
<dbReference type="InterPro" id="IPR004391">
    <property type="entry name" value="Glu_race"/>
</dbReference>
<keyword evidence="9" id="KW-1185">Reference proteome</keyword>
<evidence type="ECO:0000256" key="7">
    <source>
        <dbReference type="HAMAP-Rule" id="MF_00258"/>
    </source>
</evidence>
<name>A0A6I1MLT2_9CLOT</name>
<dbReference type="GO" id="GO:0008360">
    <property type="term" value="P:regulation of cell shape"/>
    <property type="evidence" value="ECO:0007669"/>
    <property type="project" value="UniProtKB-KW"/>
</dbReference>
<accession>A0A6I1MLT2</accession>
<dbReference type="SUPFAM" id="SSF53681">
    <property type="entry name" value="Aspartate/glutamate racemase"/>
    <property type="match status" value="2"/>
</dbReference>
<feature type="active site" description="Proton donor/acceptor" evidence="7">
    <location>
        <position position="189"/>
    </location>
</feature>
<sequence>MRYINFRNNPIGFFDSGVGGLSVMKKAIEIMPEESYIYYGDSKNAPYGTKTVDEAKKLTFNAVEFLLQKGAKAIVIACNTATSAAIKDLRNTYKEIPIIGIEPALKPAVESKKEGKIIVMATPMTLAEKKFNDLMQKHNNHKEIISVPCAGLVEYIEKGILTGKSLNDYLQSKLGIYKNNKISNIVLGCTHYPFVKDEIRNIVGEYPNIIDGSYGTARELKRQLLKLNLKNNNCKNGKVNILNSSNDDKLVKLSKKLLEI</sequence>
<evidence type="ECO:0000256" key="5">
    <source>
        <dbReference type="ARBA" id="ARBA00023235"/>
    </source>
</evidence>
<dbReference type="GO" id="GO:0008881">
    <property type="term" value="F:glutamate racemase activity"/>
    <property type="evidence" value="ECO:0007669"/>
    <property type="project" value="UniProtKB-UniRule"/>
</dbReference>
<dbReference type="GO" id="GO:0009252">
    <property type="term" value="P:peptidoglycan biosynthetic process"/>
    <property type="evidence" value="ECO:0007669"/>
    <property type="project" value="UniProtKB-UniRule"/>
</dbReference>
<dbReference type="PROSITE" id="PS00924">
    <property type="entry name" value="ASP_GLU_RACEMASE_2"/>
    <property type="match status" value="1"/>
</dbReference>
<evidence type="ECO:0000256" key="3">
    <source>
        <dbReference type="ARBA" id="ARBA00022960"/>
    </source>
</evidence>
<evidence type="ECO:0000256" key="4">
    <source>
        <dbReference type="ARBA" id="ARBA00022984"/>
    </source>
</evidence>
<keyword evidence="5 7" id="KW-0413">Isomerase</keyword>
<keyword evidence="3 7" id="KW-0133">Cell shape</keyword>
<dbReference type="InterPro" id="IPR015942">
    <property type="entry name" value="Asp/Glu/hydantoin_racemase"/>
</dbReference>
<comment type="function">
    <text evidence="7">Provides the (R)-glutamate required for cell wall biosynthesis.</text>
</comment>
<dbReference type="PROSITE" id="PS00923">
    <property type="entry name" value="ASP_GLU_RACEMASE_1"/>
    <property type="match status" value="1"/>
</dbReference>
<dbReference type="OrthoDB" id="9801055at2"/>
<dbReference type="PANTHER" id="PTHR21198">
    <property type="entry name" value="GLUTAMATE RACEMASE"/>
    <property type="match status" value="1"/>
</dbReference>
<feature type="binding site" evidence="7">
    <location>
        <begin position="15"/>
        <end position="16"/>
    </location>
    <ligand>
        <name>substrate</name>
    </ligand>
</feature>
<feature type="binding site" evidence="7">
    <location>
        <begin position="79"/>
        <end position="80"/>
    </location>
    <ligand>
        <name>substrate</name>
    </ligand>
</feature>
<evidence type="ECO:0000313" key="9">
    <source>
        <dbReference type="Proteomes" id="UP000430345"/>
    </source>
</evidence>
<feature type="binding site" evidence="7">
    <location>
        <begin position="190"/>
        <end position="191"/>
    </location>
    <ligand>
        <name>substrate</name>
    </ligand>
</feature>
<dbReference type="PANTHER" id="PTHR21198:SF3">
    <property type="entry name" value="GLUTAMATE RACEMASE"/>
    <property type="match status" value="1"/>
</dbReference>
<organism evidence="8 9">
    <name type="scientific">Clostridium tarantellae</name>
    <dbReference type="NCBI Taxonomy" id="39493"/>
    <lineage>
        <taxon>Bacteria</taxon>
        <taxon>Bacillati</taxon>
        <taxon>Bacillota</taxon>
        <taxon>Clostridia</taxon>
        <taxon>Eubacteriales</taxon>
        <taxon>Clostridiaceae</taxon>
        <taxon>Clostridium</taxon>
    </lineage>
</organism>
<dbReference type="HAMAP" id="MF_00258">
    <property type="entry name" value="Glu_racemase"/>
    <property type="match status" value="1"/>
</dbReference>
<dbReference type="InterPro" id="IPR018187">
    <property type="entry name" value="Asp/Glu_racemase_AS_1"/>
</dbReference>
<dbReference type="GO" id="GO:0071555">
    <property type="term" value="P:cell wall organization"/>
    <property type="evidence" value="ECO:0007669"/>
    <property type="project" value="UniProtKB-KW"/>
</dbReference>
<dbReference type="AlphaFoldDB" id="A0A6I1MLT2"/>
<dbReference type="Proteomes" id="UP000430345">
    <property type="component" value="Unassembled WGS sequence"/>
</dbReference>
<feature type="active site" description="Proton donor/acceptor" evidence="7">
    <location>
        <position position="78"/>
    </location>
</feature>
<dbReference type="Gene3D" id="3.40.50.1860">
    <property type="match status" value="2"/>
</dbReference>
<evidence type="ECO:0000313" key="8">
    <source>
        <dbReference type="EMBL" id="MPQ44385.1"/>
    </source>
</evidence>
<evidence type="ECO:0000256" key="6">
    <source>
        <dbReference type="ARBA" id="ARBA00023316"/>
    </source>
</evidence>
<comment type="similarity">
    <text evidence="7">Belongs to the aspartate/glutamate racemases family.</text>
</comment>
<evidence type="ECO:0000256" key="2">
    <source>
        <dbReference type="ARBA" id="ARBA00013090"/>
    </source>
</evidence>
<dbReference type="Pfam" id="PF01177">
    <property type="entry name" value="Asp_Glu_race"/>
    <property type="match status" value="1"/>
</dbReference>
<dbReference type="FunFam" id="3.40.50.1860:FF:000001">
    <property type="entry name" value="Glutamate racemase"/>
    <property type="match status" value="1"/>
</dbReference>
<protein>
    <recommendedName>
        <fullName evidence="2 7">Glutamate racemase</fullName>
        <ecNumber evidence="2 7">5.1.1.3</ecNumber>
    </recommendedName>
</protein>
<keyword evidence="4 7" id="KW-0573">Peptidoglycan synthesis</keyword>
<proteinExistence type="inferred from homology"/>